<dbReference type="Pfam" id="PF13197">
    <property type="entry name" value="DUF4013"/>
    <property type="match status" value="1"/>
</dbReference>
<sequence>MPYCTACGATVRTADAFCPECGTKRHDPGSESAATPPDERVERTATETAESAHESVAEASDETDPFERRRLSFALSYPARDGYEPFLLGSIFALVGSVVPLLALFTYGYTFRVTGAAADGRTDPPEFDDFLGLFVDGLRATVALLVLGGVTVAVGASVAAVAEQVGLAGGVRALAVALVAFGGLYLTPAVLTAYAATRRFPRAFSSRYAGAFATSTRYLEAFAAWVLMLFGAAVLWLVSILTLVGPAFVSTYAGYVCGAFWGYQYREAADAGVVPAVDRAADEETAADETDVPPTARPP</sequence>
<feature type="transmembrane region" description="Helical" evidence="2">
    <location>
        <begin position="174"/>
        <end position="197"/>
    </location>
</feature>
<proteinExistence type="predicted"/>
<evidence type="ECO:0000256" key="1">
    <source>
        <dbReference type="SAM" id="MobiDB-lite"/>
    </source>
</evidence>
<feature type="transmembrane region" description="Helical" evidence="2">
    <location>
        <begin position="142"/>
        <end position="162"/>
    </location>
</feature>
<organism evidence="3 4">
    <name type="scientific">Haloarcula rubra</name>
    <dbReference type="NCBI Taxonomy" id="2487747"/>
    <lineage>
        <taxon>Archaea</taxon>
        <taxon>Methanobacteriati</taxon>
        <taxon>Methanobacteriota</taxon>
        <taxon>Stenosarchaea group</taxon>
        <taxon>Halobacteria</taxon>
        <taxon>Halobacteriales</taxon>
        <taxon>Haloarculaceae</taxon>
        <taxon>Haloarcula</taxon>
    </lineage>
</organism>
<evidence type="ECO:0000313" key="3">
    <source>
        <dbReference type="EMBL" id="MBX0322750.1"/>
    </source>
</evidence>
<keyword evidence="2" id="KW-0812">Transmembrane</keyword>
<dbReference type="RefSeq" id="WP_220617731.1">
    <property type="nucleotide sequence ID" value="NZ_RKLR01000002.1"/>
</dbReference>
<name>A0AAW4PNN4_9EURY</name>
<keyword evidence="4" id="KW-1185">Reference proteome</keyword>
<comment type="caution">
    <text evidence="3">The sequence shown here is derived from an EMBL/GenBank/DDBJ whole genome shotgun (WGS) entry which is preliminary data.</text>
</comment>
<dbReference type="AlphaFoldDB" id="A0AAW4PNN4"/>
<keyword evidence="2" id="KW-0472">Membrane</keyword>
<evidence type="ECO:0000313" key="4">
    <source>
        <dbReference type="Proteomes" id="UP001430377"/>
    </source>
</evidence>
<feature type="transmembrane region" description="Helical" evidence="2">
    <location>
        <begin position="86"/>
        <end position="107"/>
    </location>
</feature>
<feature type="transmembrane region" description="Helical" evidence="2">
    <location>
        <begin position="218"/>
        <end position="238"/>
    </location>
</feature>
<accession>A0AAW4PNN4</accession>
<feature type="region of interest" description="Disordered" evidence="1">
    <location>
        <begin position="22"/>
        <end position="63"/>
    </location>
</feature>
<dbReference type="Proteomes" id="UP001430377">
    <property type="component" value="Unassembled WGS sequence"/>
</dbReference>
<feature type="compositionally biased region" description="Basic and acidic residues" evidence="1">
    <location>
        <begin position="37"/>
        <end position="56"/>
    </location>
</feature>
<gene>
    <name evidence="3" type="ORF">EGH21_06870</name>
</gene>
<dbReference type="InterPro" id="IPR025098">
    <property type="entry name" value="DUF4013"/>
</dbReference>
<protein>
    <submittedName>
        <fullName evidence="3">DUF4013 domain-containing protein</fullName>
    </submittedName>
</protein>
<dbReference type="EMBL" id="RKLR01000002">
    <property type="protein sequence ID" value="MBX0322750.1"/>
    <property type="molecule type" value="Genomic_DNA"/>
</dbReference>
<reference evidence="3 4" key="1">
    <citation type="submission" date="2021-06" db="EMBL/GenBank/DDBJ databases">
        <title>Halomicroarcula sp. a new haloarchaeum isolated from saline soil.</title>
        <authorList>
            <person name="Duran-Viseras A."/>
            <person name="Sanchez-Porro C."/>
            <person name="Ventosa A."/>
        </authorList>
    </citation>
    <scope>NUCLEOTIDE SEQUENCE [LARGE SCALE GENOMIC DNA]</scope>
    <source>
        <strain evidence="3 4">F13</strain>
    </source>
</reference>
<evidence type="ECO:0000256" key="2">
    <source>
        <dbReference type="SAM" id="Phobius"/>
    </source>
</evidence>
<keyword evidence="2" id="KW-1133">Transmembrane helix</keyword>